<proteinExistence type="predicted"/>
<comment type="caution">
    <text evidence="1">The sequence shown here is derived from an EMBL/GenBank/DDBJ whole genome shotgun (WGS) entry which is preliminary data.</text>
</comment>
<reference evidence="1" key="2">
    <citation type="submission" date="2020-06" db="EMBL/GenBank/DDBJ databases">
        <title>Helianthus annuus Genome sequencing and assembly Release 2.</title>
        <authorList>
            <person name="Gouzy J."/>
            <person name="Langlade N."/>
            <person name="Munos S."/>
        </authorList>
    </citation>
    <scope>NUCLEOTIDE SEQUENCE</scope>
    <source>
        <tissue evidence="1">Leaves</tissue>
    </source>
</reference>
<reference evidence="1" key="1">
    <citation type="journal article" date="2017" name="Nature">
        <title>The sunflower genome provides insights into oil metabolism, flowering and Asterid evolution.</title>
        <authorList>
            <person name="Badouin H."/>
            <person name="Gouzy J."/>
            <person name="Grassa C.J."/>
            <person name="Murat F."/>
            <person name="Staton S.E."/>
            <person name="Cottret L."/>
            <person name="Lelandais-Briere C."/>
            <person name="Owens G.L."/>
            <person name="Carrere S."/>
            <person name="Mayjonade B."/>
            <person name="Legrand L."/>
            <person name="Gill N."/>
            <person name="Kane N.C."/>
            <person name="Bowers J.E."/>
            <person name="Hubner S."/>
            <person name="Bellec A."/>
            <person name="Berard A."/>
            <person name="Berges H."/>
            <person name="Blanchet N."/>
            <person name="Boniface M.C."/>
            <person name="Brunel D."/>
            <person name="Catrice O."/>
            <person name="Chaidir N."/>
            <person name="Claudel C."/>
            <person name="Donnadieu C."/>
            <person name="Faraut T."/>
            <person name="Fievet G."/>
            <person name="Helmstetter N."/>
            <person name="King M."/>
            <person name="Knapp S.J."/>
            <person name="Lai Z."/>
            <person name="Le Paslier M.C."/>
            <person name="Lippi Y."/>
            <person name="Lorenzon L."/>
            <person name="Mandel J.R."/>
            <person name="Marage G."/>
            <person name="Marchand G."/>
            <person name="Marquand E."/>
            <person name="Bret-Mestries E."/>
            <person name="Morien E."/>
            <person name="Nambeesan S."/>
            <person name="Nguyen T."/>
            <person name="Pegot-Espagnet P."/>
            <person name="Pouilly N."/>
            <person name="Raftis F."/>
            <person name="Sallet E."/>
            <person name="Schiex T."/>
            <person name="Thomas J."/>
            <person name="Vandecasteele C."/>
            <person name="Vares D."/>
            <person name="Vear F."/>
            <person name="Vautrin S."/>
            <person name="Crespi M."/>
            <person name="Mangin B."/>
            <person name="Burke J.M."/>
            <person name="Salse J."/>
            <person name="Munos S."/>
            <person name="Vincourt P."/>
            <person name="Rieseberg L.H."/>
            <person name="Langlade N.B."/>
        </authorList>
    </citation>
    <scope>NUCLEOTIDE SEQUENCE</scope>
    <source>
        <tissue evidence="1">Leaves</tissue>
    </source>
</reference>
<evidence type="ECO:0000313" key="2">
    <source>
        <dbReference type="Proteomes" id="UP000215914"/>
    </source>
</evidence>
<evidence type="ECO:0000313" key="1">
    <source>
        <dbReference type="EMBL" id="KAF5783816.1"/>
    </source>
</evidence>
<keyword evidence="2" id="KW-1185">Reference proteome</keyword>
<dbReference type="EMBL" id="MNCJ02000326">
    <property type="protein sequence ID" value="KAF5783816.1"/>
    <property type="molecule type" value="Genomic_DNA"/>
</dbReference>
<name>A0A9K3N1R7_HELAN</name>
<dbReference type="AlphaFoldDB" id="A0A9K3N1R7"/>
<sequence>MFPYDPYEGPITGSRVQRWESSLEPIVLHIQFWLECKQCVWVTEVNKISPANDYLMGGSISAGSLQTS</sequence>
<dbReference type="Proteomes" id="UP000215914">
    <property type="component" value="Unassembled WGS sequence"/>
</dbReference>
<protein>
    <submittedName>
        <fullName evidence="1">Uncharacterized protein</fullName>
    </submittedName>
</protein>
<dbReference type="Gramene" id="mRNA:HanXRQr2_Chr11g0512221">
    <property type="protein sequence ID" value="CDS:HanXRQr2_Chr11g0512221.1"/>
    <property type="gene ID" value="HanXRQr2_Chr11g0512221"/>
</dbReference>
<organism evidence="1 2">
    <name type="scientific">Helianthus annuus</name>
    <name type="common">Common sunflower</name>
    <dbReference type="NCBI Taxonomy" id="4232"/>
    <lineage>
        <taxon>Eukaryota</taxon>
        <taxon>Viridiplantae</taxon>
        <taxon>Streptophyta</taxon>
        <taxon>Embryophyta</taxon>
        <taxon>Tracheophyta</taxon>
        <taxon>Spermatophyta</taxon>
        <taxon>Magnoliopsida</taxon>
        <taxon>eudicotyledons</taxon>
        <taxon>Gunneridae</taxon>
        <taxon>Pentapetalae</taxon>
        <taxon>asterids</taxon>
        <taxon>campanulids</taxon>
        <taxon>Asterales</taxon>
        <taxon>Asteraceae</taxon>
        <taxon>Asteroideae</taxon>
        <taxon>Heliantheae alliance</taxon>
        <taxon>Heliantheae</taxon>
        <taxon>Helianthus</taxon>
    </lineage>
</organism>
<gene>
    <name evidence="1" type="ORF">HanXRQr2_Chr11g0512221</name>
</gene>
<accession>A0A9K3N1R7</accession>